<dbReference type="GO" id="GO:0005634">
    <property type="term" value="C:nucleus"/>
    <property type="evidence" value="ECO:0007669"/>
    <property type="project" value="TreeGrafter"/>
</dbReference>
<accession>A0A9P1CAD6</accession>
<dbReference type="PANTHER" id="PTHR10682">
    <property type="entry name" value="POLY A POLYMERASE"/>
    <property type="match status" value="1"/>
</dbReference>
<feature type="domain" description="Poly(A) polymerase nucleotidyltransferase" evidence="2">
    <location>
        <begin position="12"/>
        <end position="164"/>
    </location>
</feature>
<dbReference type="Pfam" id="PF20750">
    <property type="entry name" value="PAP_NTPase"/>
    <property type="match status" value="1"/>
</dbReference>
<name>A0A9P1CAD6_9DINO</name>
<dbReference type="EMBL" id="CAMXCT020001131">
    <property type="protein sequence ID" value="CAL1140458.1"/>
    <property type="molecule type" value="Genomic_DNA"/>
</dbReference>
<dbReference type="OrthoDB" id="412748at2759"/>
<dbReference type="EMBL" id="CAMXCT010001131">
    <property type="protein sequence ID" value="CAI3987083.1"/>
    <property type="molecule type" value="Genomic_DNA"/>
</dbReference>
<dbReference type="InterPro" id="IPR048840">
    <property type="entry name" value="PolA_pol_NTPase"/>
</dbReference>
<evidence type="ECO:0000313" key="5">
    <source>
        <dbReference type="Proteomes" id="UP001152797"/>
    </source>
</evidence>
<dbReference type="FunFam" id="3.30.460.10:FF:000027">
    <property type="entry name" value="Poly(A) polymerase PAP"/>
    <property type="match status" value="1"/>
</dbReference>
<dbReference type="Proteomes" id="UP001152797">
    <property type="component" value="Unassembled WGS sequence"/>
</dbReference>
<protein>
    <submittedName>
        <fullName evidence="4">Poly(A) polymerase pla1 (PAP) (Polynucleotid e adenylyltransferase)</fullName>
    </submittedName>
</protein>
<dbReference type="CDD" id="cd05402">
    <property type="entry name" value="NT_PAP_TUTase"/>
    <property type="match status" value="1"/>
</dbReference>
<dbReference type="SUPFAM" id="SSF81301">
    <property type="entry name" value="Nucleotidyltransferase"/>
    <property type="match status" value="1"/>
</dbReference>
<sequence>VARQMGPEVKFGVTDPISLGMPTEAELALDEQLHEEMKSDAPLETEEKMRFRAEVLIELKRICQQWVQEECISQGDEDLAQRAGAKIFTFGSYRLGLISPGSDIDVLCVAPKNITRESFFQALVPKLQEHPEVTDVTPVPDAYTPIIKMKLSSVEIDLLFARLSSMTEELSWRPLPARLLRRAARGTTATDTELPLVQVYMLQNDVQEASGVHAAGAEAGTSDAEGGVAATELDSESVEAGFARLRRQVRVKLQAVAMAIDVGHGAQVRSRREQRGKEKDIWKKRLQEERQKAVQQGKLTRHVQVTGARALTRGLEVGLRKIEPRRQVETGDAGMEGACEVVCSDGQKDGLPCVRDELAAWNRSRTPLQARPQASPSADVAPTVLDGTPDSERVRRCLEREAEDALPEVVRKDLAIQPDRPLVER</sequence>
<dbReference type="InterPro" id="IPR043519">
    <property type="entry name" value="NT_sf"/>
</dbReference>
<feature type="non-terminal residue" evidence="3">
    <location>
        <position position="425"/>
    </location>
</feature>
<comment type="caution">
    <text evidence="3">The sequence shown here is derived from an EMBL/GenBank/DDBJ whole genome shotgun (WGS) entry which is preliminary data.</text>
</comment>
<reference evidence="4 5" key="2">
    <citation type="submission" date="2024-05" db="EMBL/GenBank/DDBJ databases">
        <authorList>
            <person name="Chen Y."/>
            <person name="Shah S."/>
            <person name="Dougan E. K."/>
            <person name="Thang M."/>
            <person name="Chan C."/>
        </authorList>
    </citation>
    <scope>NUCLEOTIDE SEQUENCE [LARGE SCALE GENOMIC DNA]</scope>
</reference>
<keyword evidence="4" id="KW-0548">Nucleotidyltransferase</keyword>
<dbReference type="AlphaFoldDB" id="A0A9P1CAD6"/>
<dbReference type="GO" id="GO:1990817">
    <property type="term" value="F:poly(A) RNA polymerase activity"/>
    <property type="evidence" value="ECO:0007669"/>
    <property type="project" value="TreeGrafter"/>
</dbReference>
<organism evidence="3">
    <name type="scientific">Cladocopium goreaui</name>
    <dbReference type="NCBI Taxonomy" id="2562237"/>
    <lineage>
        <taxon>Eukaryota</taxon>
        <taxon>Sar</taxon>
        <taxon>Alveolata</taxon>
        <taxon>Dinophyceae</taxon>
        <taxon>Suessiales</taxon>
        <taxon>Symbiodiniaceae</taxon>
        <taxon>Cladocopium</taxon>
    </lineage>
</organism>
<dbReference type="PANTHER" id="PTHR10682:SF10">
    <property type="entry name" value="POLYNUCLEOTIDE ADENYLYLTRANSFERASE"/>
    <property type="match status" value="1"/>
</dbReference>
<gene>
    <name evidence="3" type="ORF">C1SCF055_LOCUS14383</name>
</gene>
<reference evidence="3" key="1">
    <citation type="submission" date="2022-10" db="EMBL/GenBank/DDBJ databases">
        <authorList>
            <person name="Chen Y."/>
            <person name="Dougan E. K."/>
            <person name="Chan C."/>
            <person name="Rhodes N."/>
            <person name="Thang M."/>
        </authorList>
    </citation>
    <scope>NUCLEOTIDE SEQUENCE</scope>
</reference>
<evidence type="ECO:0000313" key="3">
    <source>
        <dbReference type="EMBL" id="CAI3987083.1"/>
    </source>
</evidence>
<dbReference type="EMBL" id="CAMXCT030001131">
    <property type="protein sequence ID" value="CAL4774395.1"/>
    <property type="molecule type" value="Genomic_DNA"/>
</dbReference>
<evidence type="ECO:0000259" key="2">
    <source>
        <dbReference type="Pfam" id="PF20750"/>
    </source>
</evidence>
<keyword evidence="4" id="KW-0808">Transferase</keyword>
<keyword evidence="5" id="KW-1185">Reference proteome</keyword>
<evidence type="ECO:0000256" key="1">
    <source>
        <dbReference type="SAM" id="MobiDB-lite"/>
    </source>
</evidence>
<dbReference type="Gene3D" id="3.30.460.10">
    <property type="entry name" value="Beta Polymerase, domain 2"/>
    <property type="match status" value="1"/>
</dbReference>
<feature type="compositionally biased region" description="Polar residues" evidence="1">
    <location>
        <begin position="367"/>
        <end position="376"/>
    </location>
</feature>
<feature type="region of interest" description="Disordered" evidence="1">
    <location>
        <begin position="367"/>
        <end position="392"/>
    </location>
</feature>
<evidence type="ECO:0000313" key="4">
    <source>
        <dbReference type="EMBL" id="CAL4774395.1"/>
    </source>
</evidence>
<proteinExistence type="predicted"/>